<dbReference type="Proteomes" id="UP000655443">
    <property type="component" value="Unassembled WGS sequence"/>
</dbReference>
<proteinExistence type="predicted"/>
<evidence type="ECO:0000313" key="2">
    <source>
        <dbReference type="Proteomes" id="UP000655443"/>
    </source>
</evidence>
<accession>A0A918YGS9</accession>
<name>A0A918YGS9_9ACTN</name>
<sequence length="193" mass="21995">MTKATDEQQLNGIARSLDRYEWEPTQEEISVGDAFLRELQKDEEAGQAFPRGPQEWDRLRTEAIAGLVAKVTRIDKELLPLWRKQLPSGSPMIALVEIYIHGAPSLLHHAEDVLAAWRGAVWREPTGEEIAYEERRLQVSPEEAEAIWRFEEAHRWESQPPRSALWDELLPKWSYLTSVASVIAAAVTGDVEN</sequence>
<protein>
    <submittedName>
        <fullName evidence="1">Uncharacterized protein</fullName>
    </submittedName>
</protein>
<comment type="caution">
    <text evidence="1">The sequence shown here is derived from an EMBL/GenBank/DDBJ whole genome shotgun (WGS) entry which is preliminary data.</text>
</comment>
<gene>
    <name evidence="1" type="ORF">GCM10010339_26440</name>
</gene>
<reference evidence="1" key="1">
    <citation type="journal article" date="2014" name="Int. J. Syst. Evol. Microbiol.">
        <title>Complete genome sequence of Corynebacterium casei LMG S-19264T (=DSM 44701T), isolated from a smear-ripened cheese.</title>
        <authorList>
            <consortium name="US DOE Joint Genome Institute (JGI-PGF)"/>
            <person name="Walter F."/>
            <person name="Albersmeier A."/>
            <person name="Kalinowski J."/>
            <person name="Ruckert C."/>
        </authorList>
    </citation>
    <scope>NUCLEOTIDE SEQUENCE</scope>
    <source>
        <strain evidence="1">JCM 4714</strain>
    </source>
</reference>
<reference evidence="1" key="2">
    <citation type="submission" date="2020-09" db="EMBL/GenBank/DDBJ databases">
        <authorList>
            <person name="Sun Q."/>
            <person name="Ohkuma M."/>
        </authorList>
    </citation>
    <scope>NUCLEOTIDE SEQUENCE</scope>
    <source>
        <strain evidence="1">JCM 4714</strain>
    </source>
</reference>
<organism evidence="1 2">
    <name type="scientific">Streptomyces alanosinicus</name>
    <dbReference type="NCBI Taxonomy" id="68171"/>
    <lineage>
        <taxon>Bacteria</taxon>
        <taxon>Bacillati</taxon>
        <taxon>Actinomycetota</taxon>
        <taxon>Actinomycetes</taxon>
        <taxon>Kitasatosporales</taxon>
        <taxon>Streptomycetaceae</taxon>
        <taxon>Streptomyces</taxon>
    </lineage>
</organism>
<dbReference type="AlphaFoldDB" id="A0A918YGS9"/>
<evidence type="ECO:0000313" key="1">
    <source>
        <dbReference type="EMBL" id="GHE02611.1"/>
    </source>
</evidence>
<dbReference type="RefSeq" id="WP_189951830.1">
    <property type="nucleotide sequence ID" value="NZ_BMVG01000005.1"/>
</dbReference>
<keyword evidence="2" id="KW-1185">Reference proteome</keyword>
<dbReference type="EMBL" id="BMVG01000005">
    <property type="protein sequence ID" value="GHE02611.1"/>
    <property type="molecule type" value="Genomic_DNA"/>
</dbReference>